<dbReference type="Gene3D" id="3.30.1700.10">
    <property type="entry name" value="lpxc deacetylase, domain 2"/>
    <property type="match status" value="1"/>
</dbReference>
<dbReference type="HAMAP" id="MF_00406">
    <property type="entry name" value="FabZ"/>
    <property type="match status" value="1"/>
</dbReference>
<dbReference type="Proteomes" id="UP000019151">
    <property type="component" value="Chromosome"/>
</dbReference>
<dbReference type="InterPro" id="IPR004463">
    <property type="entry name" value="UDP-acyl_GlcNac_deAcase"/>
</dbReference>
<dbReference type="InterPro" id="IPR015870">
    <property type="entry name" value="UDP-acyl_N-AcGlcN_deAcase_N"/>
</dbReference>
<evidence type="ECO:0000313" key="17">
    <source>
        <dbReference type="EMBL" id="AHG90758.1"/>
    </source>
</evidence>
<evidence type="ECO:0000256" key="12">
    <source>
        <dbReference type="ARBA" id="ARBA00023239"/>
    </source>
</evidence>
<protein>
    <recommendedName>
        <fullName evidence="15 16">Multifunctional fusion protein</fullName>
    </recommendedName>
    <domain>
        <recommendedName>
            <fullName evidence="16">3-hydroxyacyl-[acyl-carrier-protein] dehydratase FabZ</fullName>
            <ecNumber evidence="16">4.2.1.59</ecNumber>
        </recommendedName>
        <alternativeName>
            <fullName evidence="16">(3R)-hydroxymyristoyl-[acyl-carrier-protein] dehydratase</fullName>
        </alternativeName>
        <alternativeName>
            <fullName evidence="16">Beta-hydroxyacyl-ACP dehydratase</fullName>
            <shortName evidence="16">(3R)-hydroxymyristoyl-ACP dehydrase</shortName>
        </alternativeName>
    </domain>
    <domain>
        <recommendedName>
            <fullName evidence="15">UDP-3-O-acyl-N-acetylglucosamine deacetylase</fullName>
            <shortName evidence="15">UDP-3-O-acyl-GlcNAc deacetylase</shortName>
            <ecNumber evidence="15">3.5.1.108</ecNumber>
        </recommendedName>
        <alternativeName>
            <fullName evidence="15">UDP-3-O-[R-3-hydroxymyristoyl]-N-acetylglucosamine deacetylase</fullName>
        </alternativeName>
    </domain>
</protein>
<evidence type="ECO:0000256" key="5">
    <source>
        <dbReference type="ARBA" id="ARBA00022490"/>
    </source>
</evidence>
<dbReference type="eggNOG" id="COG0774">
    <property type="taxonomic scope" value="Bacteria"/>
</dbReference>
<feature type="binding site" evidence="15">
    <location>
        <position position="81"/>
    </location>
    <ligand>
        <name>Zn(2+)</name>
        <dbReference type="ChEBI" id="CHEBI:29105"/>
    </ligand>
</feature>
<keyword evidence="11 15" id="KW-0443">Lipid metabolism</keyword>
<evidence type="ECO:0000256" key="2">
    <source>
        <dbReference type="ARBA" id="ARBA00002923"/>
    </source>
</evidence>
<dbReference type="EC" id="4.2.1.59" evidence="16"/>
<reference evidence="17 18" key="1">
    <citation type="journal article" date="2014" name="Genome Announc.">
        <title>Genome Sequence and Methylome of Soil Bacterium Gemmatirosa kalamazoonensis KBS708T, a Member of the Rarely Cultivated Gemmatimonadetes Phylum.</title>
        <authorList>
            <person name="Debruyn J.M."/>
            <person name="Radosevich M."/>
            <person name="Wommack K.E."/>
            <person name="Polson S.W."/>
            <person name="Hauser L.J."/>
            <person name="Fawaz M.N."/>
            <person name="Korlach J."/>
            <person name="Tsai Y.C."/>
        </authorList>
    </citation>
    <scope>NUCLEOTIDE SEQUENCE [LARGE SCALE GENOMIC DNA]</scope>
    <source>
        <strain evidence="17 18">KBS708</strain>
    </source>
</reference>
<dbReference type="STRING" id="861299.J421_3221"/>
<feature type="binding site" evidence="15">
    <location>
        <position position="237"/>
    </location>
    <ligand>
        <name>Zn(2+)</name>
        <dbReference type="ChEBI" id="CHEBI:29105"/>
    </ligand>
</feature>
<dbReference type="EMBL" id="CP007128">
    <property type="protein sequence ID" value="AHG90758.1"/>
    <property type="molecule type" value="Genomic_DNA"/>
</dbReference>
<dbReference type="NCBIfam" id="NF000582">
    <property type="entry name" value="PRK00006.1"/>
    <property type="match status" value="1"/>
</dbReference>
<dbReference type="GO" id="GO:0019171">
    <property type="term" value="F:(3R)-hydroxyacyl-[acyl-carrier-protein] dehydratase activity"/>
    <property type="evidence" value="ECO:0007669"/>
    <property type="project" value="UniProtKB-EC"/>
</dbReference>
<comment type="function">
    <text evidence="2 15">Catalyzes the hydrolysis of UDP-3-O-myristoyl-N-acetylglucosamine to form UDP-3-O-myristoylglucosamine and acetate, the committed step in lipid A biosynthesis.</text>
</comment>
<feature type="active site" description="Proton donor" evidence="15">
    <location>
        <position position="264"/>
    </location>
</feature>
<evidence type="ECO:0000256" key="8">
    <source>
        <dbReference type="ARBA" id="ARBA00022723"/>
    </source>
</evidence>
<dbReference type="eggNOG" id="COG0764">
    <property type="taxonomic scope" value="Bacteria"/>
</dbReference>
<dbReference type="Pfam" id="PF07977">
    <property type="entry name" value="FabA"/>
    <property type="match status" value="1"/>
</dbReference>
<comment type="catalytic activity">
    <reaction evidence="13 15">
        <text>a UDP-3-O-[(3R)-3-hydroxyacyl]-N-acetyl-alpha-D-glucosamine + H2O = a UDP-3-O-[(3R)-3-hydroxyacyl]-alpha-D-glucosamine + acetate</text>
        <dbReference type="Rhea" id="RHEA:67816"/>
        <dbReference type="ChEBI" id="CHEBI:15377"/>
        <dbReference type="ChEBI" id="CHEBI:30089"/>
        <dbReference type="ChEBI" id="CHEBI:137740"/>
        <dbReference type="ChEBI" id="CHEBI:173225"/>
        <dbReference type="EC" id="3.5.1.108"/>
    </reaction>
</comment>
<dbReference type="GO" id="GO:0009245">
    <property type="term" value="P:lipid A biosynthetic process"/>
    <property type="evidence" value="ECO:0007669"/>
    <property type="project" value="UniProtKB-UniRule"/>
</dbReference>
<dbReference type="InterPro" id="IPR013114">
    <property type="entry name" value="FabA_FabZ"/>
</dbReference>
<evidence type="ECO:0000256" key="13">
    <source>
        <dbReference type="ARBA" id="ARBA00024535"/>
    </source>
</evidence>
<keyword evidence="8 15" id="KW-0479">Metal-binding</keyword>
<dbReference type="InterPro" id="IPR020568">
    <property type="entry name" value="Ribosomal_Su5_D2-typ_SF"/>
</dbReference>
<keyword evidence="5 16" id="KW-0963">Cytoplasm</keyword>
<name>W0RMV9_9BACT</name>
<evidence type="ECO:0000313" key="18">
    <source>
        <dbReference type="Proteomes" id="UP000019151"/>
    </source>
</evidence>
<gene>
    <name evidence="16" type="primary">fabZ</name>
    <name evidence="15" type="synonym">lpxC</name>
    <name evidence="17" type="ORF">J421_3221</name>
</gene>
<organism evidence="17 18">
    <name type="scientific">Gemmatirosa kalamazoonensis</name>
    <dbReference type="NCBI Taxonomy" id="861299"/>
    <lineage>
        <taxon>Bacteria</taxon>
        <taxon>Pseudomonadati</taxon>
        <taxon>Gemmatimonadota</taxon>
        <taxon>Gemmatimonadia</taxon>
        <taxon>Gemmatimonadales</taxon>
        <taxon>Gemmatimonadaceae</taxon>
        <taxon>Gemmatirosa</taxon>
    </lineage>
</organism>
<comment type="pathway">
    <text evidence="4 15">Glycolipid biosynthesis; lipid IV(A) biosynthesis; lipid IV(A) from (3R)-3-hydroxytetradecanoyl-[acyl-carrier-protein] and UDP-N-acetyl-alpha-D-glucosamine: step 2/6.</text>
</comment>
<evidence type="ECO:0000256" key="10">
    <source>
        <dbReference type="ARBA" id="ARBA00022833"/>
    </source>
</evidence>
<evidence type="ECO:0000256" key="16">
    <source>
        <dbReference type="HAMAP-Rule" id="MF_00406"/>
    </source>
</evidence>
<evidence type="ECO:0000256" key="3">
    <source>
        <dbReference type="ARBA" id="ARBA00004496"/>
    </source>
</evidence>
<dbReference type="InParanoid" id="W0RMV9"/>
<dbReference type="GO" id="GO:0103117">
    <property type="term" value="F:UDP-3-O-acyl-N-acetylglucosamine deacetylase activity"/>
    <property type="evidence" value="ECO:0007669"/>
    <property type="project" value="UniProtKB-UniRule"/>
</dbReference>
<accession>W0RMV9</accession>
<dbReference type="CDD" id="cd01288">
    <property type="entry name" value="FabZ"/>
    <property type="match status" value="1"/>
</dbReference>
<dbReference type="GO" id="GO:0005737">
    <property type="term" value="C:cytoplasm"/>
    <property type="evidence" value="ECO:0007669"/>
    <property type="project" value="UniProtKB-SubCell"/>
</dbReference>
<sequence length="445" mass="47999">MSAVGQRRTIAREATLSGVGLHLGEPCTLAFRPGGVGQGIVFRRVDLPDRPEIPARVGVAVEAQRRTQLGTGDDALHTVEHVLAAVAGAGIDDLVIEMDAAEPPILDGSSVEFLAALDGAGVVGHGGAADVLTLDEPVRVIDGESVYEAFPADELRVEVSIDFPHPLIGRQCGRYVVTPETFRRELAAARTFGFVREVEALRAMGLIKGASLENAVVLDETEVISDGLRWPDEFVRHKAMDCVGDLALAGARVQARIVAQKPSHRGTVTLVRALVRHGRLAGSGATPTPPPSSSRPPAQRHSVLGIEEIMKVLPHRYPFLLVDRIVELEEKTRVVGIKNVTINEPFFQGHFPGHPIMPGVLIVEAMAQTGGMLLLGAFPDPQDKVVYFTSLDNVKFRRPVKPGDQLRFELDIVQIRGPVCKMRGVAKVDGQVVCEADMAAMVRDR</sequence>
<dbReference type="HAMAP" id="MF_00388">
    <property type="entry name" value="LpxC"/>
    <property type="match status" value="1"/>
</dbReference>
<dbReference type="SUPFAM" id="SSF54211">
    <property type="entry name" value="Ribosomal protein S5 domain 2-like"/>
    <property type="match status" value="2"/>
</dbReference>
<keyword evidence="18" id="KW-1185">Reference proteome</keyword>
<dbReference type="PATRIC" id="fig|861299.3.peg.3274"/>
<dbReference type="PANTHER" id="PTHR33694">
    <property type="entry name" value="UDP-3-O-ACYL-N-ACETYLGLUCOSAMINE DEACETYLASE 1, MITOCHONDRIAL-RELATED"/>
    <property type="match status" value="1"/>
</dbReference>
<dbReference type="GO" id="GO:0006633">
    <property type="term" value="P:fatty acid biosynthetic process"/>
    <property type="evidence" value="ECO:0007669"/>
    <property type="project" value="UniProtKB-UniRule"/>
</dbReference>
<evidence type="ECO:0000256" key="9">
    <source>
        <dbReference type="ARBA" id="ARBA00022801"/>
    </source>
</evidence>
<keyword evidence="10 15" id="KW-0862">Zinc</keyword>
<keyword evidence="7 15" id="KW-0441">Lipid A biosynthesis</keyword>
<dbReference type="KEGG" id="gba:J421_3221"/>
<proteinExistence type="inferred from homology"/>
<dbReference type="Gene3D" id="3.30.230.20">
    <property type="entry name" value="lpxc deacetylase, domain 1"/>
    <property type="match status" value="1"/>
</dbReference>
<evidence type="ECO:0000256" key="11">
    <source>
        <dbReference type="ARBA" id="ARBA00023098"/>
    </source>
</evidence>
<dbReference type="Pfam" id="PF03331">
    <property type="entry name" value="LpxC"/>
    <property type="match status" value="1"/>
</dbReference>
<dbReference type="AlphaFoldDB" id="W0RMV9"/>
<dbReference type="InterPro" id="IPR010084">
    <property type="entry name" value="FabZ"/>
</dbReference>
<dbReference type="UniPathway" id="UPA00359">
    <property type="reaction ID" value="UER00478"/>
</dbReference>
<comment type="function">
    <text evidence="14 16">Involved in unsaturated fatty acids biosynthesis. Catalyzes the dehydration of short chain beta-hydroxyacyl-ACPs and long chain saturated and unsaturated beta-hydroxyacyl-ACPs.</text>
</comment>
<evidence type="ECO:0000256" key="15">
    <source>
        <dbReference type="HAMAP-Rule" id="MF_00388"/>
    </source>
</evidence>
<dbReference type="EC" id="3.5.1.108" evidence="15"/>
<dbReference type="OrthoDB" id="9772788at2"/>
<comment type="catalytic activity">
    <reaction evidence="16">
        <text>a (3R)-hydroxyacyl-[ACP] = a (2E)-enoyl-[ACP] + H2O</text>
        <dbReference type="Rhea" id="RHEA:13097"/>
        <dbReference type="Rhea" id="RHEA-COMP:9925"/>
        <dbReference type="Rhea" id="RHEA-COMP:9945"/>
        <dbReference type="ChEBI" id="CHEBI:15377"/>
        <dbReference type="ChEBI" id="CHEBI:78784"/>
        <dbReference type="ChEBI" id="CHEBI:78827"/>
        <dbReference type="EC" id="4.2.1.59"/>
    </reaction>
</comment>
<dbReference type="InterPro" id="IPR011334">
    <property type="entry name" value="UDP-acyl_GlcNac_deAcase_C"/>
</dbReference>
<keyword evidence="6 15" id="KW-0444">Lipid biosynthesis</keyword>
<evidence type="ECO:0000256" key="1">
    <source>
        <dbReference type="ARBA" id="ARBA00001947"/>
    </source>
</evidence>
<dbReference type="PANTHER" id="PTHR33694:SF1">
    <property type="entry name" value="UDP-3-O-ACYL-N-ACETYLGLUCOSAMINE DEACETYLASE 1, MITOCHONDRIAL-RELATED"/>
    <property type="match status" value="1"/>
</dbReference>
<dbReference type="NCBIfam" id="TIGR01750">
    <property type="entry name" value="fabZ"/>
    <property type="match status" value="1"/>
</dbReference>
<evidence type="ECO:0000256" key="7">
    <source>
        <dbReference type="ARBA" id="ARBA00022556"/>
    </source>
</evidence>
<dbReference type="RefSeq" id="WP_158508813.1">
    <property type="nucleotide sequence ID" value="NZ_CP007128.1"/>
</dbReference>
<dbReference type="FunFam" id="3.10.129.10:FF:000001">
    <property type="entry name" value="3-hydroxyacyl-[acyl-carrier-protein] dehydratase FabZ"/>
    <property type="match status" value="1"/>
</dbReference>
<comment type="cofactor">
    <cofactor evidence="1 15">
        <name>Zn(2+)</name>
        <dbReference type="ChEBI" id="CHEBI:29105"/>
    </cofactor>
</comment>
<dbReference type="NCBIfam" id="TIGR00325">
    <property type="entry name" value="lpxC"/>
    <property type="match status" value="1"/>
</dbReference>
<feature type="active site" evidence="16">
    <location>
        <position position="350"/>
    </location>
</feature>
<keyword evidence="12 16" id="KW-0456">Lyase</keyword>
<keyword evidence="9 15" id="KW-0378">Hydrolase</keyword>
<comment type="similarity">
    <text evidence="15">Belongs to the LpxC family.</text>
</comment>
<evidence type="ECO:0000256" key="14">
    <source>
        <dbReference type="ARBA" id="ARBA00025049"/>
    </source>
</evidence>
<evidence type="ECO:0000256" key="4">
    <source>
        <dbReference type="ARBA" id="ARBA00005002"/>
    </source>
</evidence>
<dbReference type="GO" id="GO:0046872">
    <property type="term" value="F:metal ion binding"/>
    <property type="evidence" value="ECO:0007669"/>
    <property type="project" value="UniProtKB-KW"/>
</dbReference>
<comment type="similarity">
    <text evidence="16">Belongs to the thioester dehydratase family. FabZ subfamily.</text>
</comment>
<dbReference type="HOGENOM" id="CLU_046528_2_0_0"/>
<evidence type="ECO:0000256" key="6">
    <source>
        <dbReference type="ARBA" id="ARBA00022516"/>
    </source>
</evidence>
<dbReference type="Gene3D" id="3.10.129.10">
    <property type="entry name" value="Hotdog Thioesterase"/>
    <property type="match status" value="1"/>
</dbReference>
<dbReference type="SUPFAM" id="SSF54637">
    <property type="entry name" value="Thioesterase/thiol ester dehydrase-isomerase"/>
    <property type="match status" value="1"/>
</dbReference>
<feature type="binding site" evidence="15">
    <location>
        <position position="241"/>
    </location>
    <ligand>
        <name>Zn(2+)</name>
        <dbReference type="ChEBI" id="CHEBI:29105"/>
    </ligand>
</feature>
<comment type="subcellular location">
    <subcellularLocation>
        <location evidence="3 16">Cytoplasm</location>
    </subcellularLocation>
</comment>
<dbReference type="InterPro" id="IPR029069">
    <property type="entry name" value="HotDog_dom_sf"/>
</dbReference>
<dbReference type="GO" id="GO:0016020">
    <property type="term" value="C:membrane"/>
    <property type="evidence" value="ECO:0007669"/>
    <property type="project" value="GOC"/>
</dbReference>
<dbReference type="NCBIfam" id="NF009667">
    <property type="entry name" value="PRK13188.1"/>
    <property type="match status" value="1"/>
</dbReference>